<dbReference type="AlphaFoldDB" id="K5VJN4"/>
<sequence>MNNTTKGHKSTFRTLRILSFNVGRSWETTTSVLGQYANHYDIILFQEPGWRGVRKQPSTRNPEGDTAYGPPLNESW</sequence>
<dbReference type="OMA" id="WQVIRMA"/>
<evidence type="ECO:0000313" key="2">
    <source>
        <dbReference type="EMBL" id="EKM74554.1"/>
    </source>
</evidence>
<evidence type="ECO:0008006" key="4">
    <source>
        <dbReference type="Google" id="ProtNLM"/>
    </source>
</evidence>
<dbReference type="RefSeq" id="XP_007334804.1">
    <property type="nucleotide sequence ID" value="XM_007334742.1"/>
</dbReference>
<keyword evidence="3" id="KW-1185">Reference proteome</keyword>
<dbReference type="GeneID" id="18829721"/>
<accession>K5VJN4</accession>
<dbReference type="InParanoid" id="K5VJN4"/>
<proteinExistence type="predicted"/>
<evidence type="ECO:0000313" key="3">
    <source>
        <dbReference type="Proteomes" id="UP000008493"/>
    </source>
</evidence>
<protein>
    <recommendedName>
        <fullName evidence="4">Endonuclease/exonuclease/phosphatase domain-containing protein</fullName>
    </recommendedName>
</protein>
<dbReference type="KEGG" id="abp:AGABI1DRAFT47758"/>
<dbReference type="Proteomes" id="UP000008493">
    <property type="component" value="Unassembled WGS sequence"/>
</dbReference>
<organism evidence="2 3">
    <name type="scientific">Agaricus bisporus var. burnettii (strain JB137-S8 / ATCC MYA-4627 / FGSC 10392)</name>
    <name type="common">White button mushroom</name>
    <dbReference type="NCBI Taxonomy" id="597362"/>
    <lineage>
        <taxon>Eukaryota</taxon>
        <taxon>Fungi</taxon>
        <taxon>Dikarya</taxon>
        <taxon>Basidiomycota</taxon>
        <taxon>Agaricomycotina</taxon>
        <taxon>Agaricomycetes</taxon>
        <taxon>Agaricomycetidae</taxon>
        <taxon>Agaricales</taxon>
        <taxon>Agaricineae</taxon>
        <taxon>Agaricaceae</taxon>
        <taxon>Agaricus</taxon>
    </lineage>
</organism>
<dbReference type="HOGENOM" id="CLU_2661103_0_0_1"/>
<feature type="region of interest" description="Disordered" evidence="1">
    <location>
        <begin position="52"/>
        <end position="76"/>
    </location>
</feature>
<evidence type="ECO:0000256" key="1">
    <source>
        <dbReference type="SAM" id="MobiDB-lite"/>
    </source>
</evidence>
<name>K5VJN4_AGABU</name>
<feature type="non-terminal residue" evidence="2">
    <location>
        <position position="76"/>
    </location>
</feature>
<gene>
    <name evidence="2" type="ORF">AGABI1DRAFT_47758</name>
</gene>
<dbReference type="EMBL" id="JH971440">
    <property type="protein sequence ID" value="EKM74554.1"/>
    <property type="molecule type" value="Genomic_DNA"/>
</dbReference>
<reference evidence="3" key="1">
    <citation type="journal article" date="2012" name="Proc. Natl. Acad. Sci. U.S.A.">
        <title>Genome sequence of the button mushroom Agaricus bisporus reveals mechanisms governing adaptation to a humic-rich ecological niche.</title>
        <authorList>
            <person name="Morin E."/>
            <person name="Kohler A."/>
            <person name="Baker A.R."/>
            <person name="Foulongne-Oriol M."/>
            <person name="Lombard V."/>
            <person name="Nagy L.G."/>
            <person name="Ohm R.A."/>
            <person name="Patyshakuliyeva A."/>
            <person name="Brun A."/>
            <person name="Aerts A.L."/>
            <person name="Bailey A.M."/>
            <person name="Billette C."/>
            <person name="Coutinho P.M."/>
            <person name="Deakin G."/>
            <person name="Doddapaneni H."/>
            <person name="Floudas D."/>
            <person name="Grimwood J."/>
            <person name="Hilden K."/>
            <person name="Kuees U."/>
            <person name="LaButti K.M."/>
            <person name="Lapidus A."/>
            <person name="Lindquist E.A."/>
            <person name="Lucas S.M."/>
            <person name="Murat C."/>
            <person name="Riley R.W."/>
            <person name="Salamov A.A."/>
            <person name="Schmutz J."/>
            <person name="Subramanian V."/>
            <person name="Woesten H.A.B."/>
            <person name="Xu J."/>
            <person name="Eastwood D.C."/>
            <person name="Foster G.D."/>
            <person name="Sonnenberg A.S."/>
            <person name="Cullen D."/>
            <person name="de Vries R.P."/>
            <person name="Lundell T."/>
            <person name="Hibbett D.S."/>
            <person name="Henrissat B."/>
            <person name="Burton K.S."/>
            <person name="Kerrigan R.W."/>
            <person name="Challen M.P."/>
            <person name="Grigoriev I.V."/>
            <person name="Martin F."/>
        </authorList>
    </citation>
    <scope>NUCLEOTIDE SEQUENCE [LARGE SCALE GENOMIC DNA]</scope>
    <source>
        <strain evidence="3">JB137-S8 / ATCC MYA-4627 / FGSC 10392</strain>
    </source>
</reference>